<name>A0A7I9WAW6_MYCAG</name>
<dbReference type="Proteomes" id="UP000465302">
    <property type="component" value="Unassembled WGS sequence"/>
</dbReference>
<proteinExistence type="predicted"/>
<organism evidence="1 2">
    <name type="scientific">Mycolicibacterium agri</name>
    <name type="common">Mycobacterium agri</name>
    <dbReference type="NCBI Taxonomy" id="36811"/>
    <lineage>
        <taxon>Bacteria</taxon>
        <taxon>Bacillati</taxon>
        <taxon>Actinomycetota</taxon>
        <taxon>Actinomycetes</taxon>
        <taxon>Mycobacteriales</taxon>
        <taxon>Mycobacteriaceae</taxon>
        <taxon>Mycolicibacterium</taxon>
    </lineage>
</organism>
<protein>
    <submittedName>
        <fullName evidence="1">Uncharacterized protein</fullName>
    </submittedName>
</protein>
<sequence>MLDIARSKPARINATGLRDTLTLTPAYDGAHNRVGEREPSCLTFLLVRRGEDGPPGTAHPVDDNA</sequence>
<comment type="caution">
    <text evidence="1">The sequence shown here is derived from an EMBL/GenBank/DDBJ whole genome shotgun (WGS) entry which is preliminary data.</text>
</comment>
<accession>A0A7I9WAW6</accession>
<dbReference type="EMBL" id="BLKS01000001">
    <property type="protein sequence ID" value="GFG54427.1"/>
    <property type="molecule type" value="Genomic_DNA"/>
</dbReference>
<dbReference type="AlphaFoldDB" id="A0A7I9WAW6"/>
<reference evidence="1 2" key="1">
    <citation type="journal article" date="2019" name="Emerg. Microbes Infect.">
        <title>Comprehensive subspecies identification of 175 nontuberculous mycobacteria species based on 7547 genomic profiles.</title>
        <authorList>
            <person name="Matsumoto Y."/>
            <person name="Kinjo T."/>
            <person name="Motooka D."/>
            <person name="Nabeya D."/>
            <person name="Jung N."/>
            <person name="Uechi K."/>
            <person name="Horii T."/>
            <person name="Iida T."/>
            <person name="Fujita J."/>
            <person name="Nakamura S."/>
        </authorList>
    </citation>
    <scope>NUCLEOTIDE SEQUENCE [LARGE SCALE GENOMIC DNA]</scope>
    <source>
        <strain evidence="1 2">JCM 6377</strain>
    </source>
</reference>
<evidence type="ECO:0000313" key="2">
    <source>
        <dbReference type="Proteomes" id="UP000465302"/>
    </source>
</evidence>
<evidence type="ECO:0000313" key="1">
    <source>
        <dbReference type="EMBL" id="GFG54427.1"/>
    </source>
</evidence>
<gene>
    <name evidence="1" type="ORF">MAGR_58680</name>
</gene>